<dbReference type="RefSeq" id="WP_115091232.1">
    <property type="nucleotide sequence ID" value="NZ_CP068107.1"/>
</dbReference>
<keyword evidence="1" id="KW-0732">Signal</keyword>
<protein>
    <recommendedName>
        <fullName evidence="4">DUF4595 domain-containing protein</fullName>
    </recommendedName>
</protein>
<reference evidence="2 3" key="1">
    <citation type="submission" date="2018-06" db="EMBL/GenBank/DDBJ databases">
        <authorList>
            <consortium name="Pathogen Informatics"/>
            <person name="Doyle S."/>
        </authorList>
    </citation>
    <scope>NUCLEOTIDE SEQUENCE [LARGE SCALE GENOMIC DNA]</scope>
    <source>
        <strain evidence="2 3">NCTC11179</strain>
    </source>
</reference>
<evidence type="ECO:0000313" key="3">
    <source>
        <dbReference type="Proteomes" id="UP000255024"/>
    </source>
</evidence>
<evidence type="ECO:0000313" key="2">
    <source>
        <dbReference type="EMBL" id="STZ28295.1"/>
    </source>
</evidence>
<sequence>MKKYAFLTLLLSLVFLSCDKSDDNNTPTFKNDFVKQIIIKTEDYQELPEFAFFYDTTIDFEYNKQNKPSIIRSAISFRDNWSSEDTGEFANKIIKIQEQKMFTYDKQTNLLREEKTTSERGTRIKTFQYDNFQRIKSIKEDDKESIFTYNHGTGQLASIQTQYTNAESQHLNSIRYFDFKANQNLNTLLYENSNKEQETFYFTYTSTKSLYENNTINYTLTDGLDGNILTGTNGQVIKNRYPDFMSNLEYSYKGNFLLDNIKIEANLHSDFFMPHTEENSSNSYTRVLNGEEFTFFSTF</sequence>
<dbReference type="AlphaFoldDB" id="A0A378RMT9"/>
<name>A0A378RMT9_MYROD</name>
<dbReference type="EMBL" id="UGQL01000001">
    <property type="protein sequence ID" value="STZ28295.1"/>
    <property type="molecule type" value="Genomic_DNA"/>
</dbReference>
<evidence type="ECO:0000256" key="1">
    <source>
        <dbReference type="SAM" id="SignalP"/>
    </source>
</evidence>
<proteinExistence type="predicted"/>
<gene>
    <name evidence="2" type="ORF">NCTC11179_01837</name>
</gene>
<dbReference type="Proteomes" id="UP000255024">
    <property type="component" value="Unassembled WGS sequence"/>
</dbReference>
<keyword evidence="3" id="KW-1185">Reference proteome</keyword>
<organism evidence="2 3">
    <name type="scientific">Myroides odoratus</name>
    <name type="common">Flavobacterium odoratum</name>
    <dbReference type="NCBI Taxonomy" id="256"/>
    <lineage>
        <taxon>Bacteria</taxon>
        <taxon>Pseudomonadati</taxon>
        <taxon>Bacteroidota</taxon>
        <taxon>Flavobacteriia</taxon>
        <taxon>Flavobacteriales</taxon>
        <taxon>Flavobacteriaceae</taxon>
        <taxon>Myroides</taxon>
    </lineage>
</organism>
<feature type="signal peptide" evidence="1">
    <location>
        <begin position="1"/>
        <end position="20"/>
    </location>
</feature>
<evidence type="ECO:0008006" key="4">
    <source>
        <dbReference type="Google" id="ProtNLM"/>
    </source>
</evidence>
<accession>A0A378RMT9</accession>
<feature type="chain" id="PRO_5016748224" description="DUF4595 domain-containing protein" evidence="1">
    <location>
        <begin position="21"/>
        <end position="299"/>
    </location>
</feature>
<dbReference type="PROSITE" id="PS51257">
    <property type="entry name" value="PROKAR_LIPOPROTEIN"/>
    <property type="match status" value="1"/>
</dbReference>